<dbReference type="PANTHER" id="PTHR38926">
    <property type="entry name" value="F-BOX DOMAIN CONTAINING PROTEIN, EXPRESSED"/>
    <property type="match status" value="1"/>
</dbReference>
<dbReference type="RefSeq" id="XP_022136781.1">
    <property type="nucleotide sequence ID" value="XM_022281089.1"/>
</dbReference>
<dbReference type="Gene3D" id="3.80.10.10">
    <property type="entry name" value="Ribonuclease Inhibitor"/>
    <property type="match status" value="1"/>
</dbReference>
<dbReference type="FunFam" id="1.20.1280.50:FF:000022">
    <property type="entry name" value="F-box protein FBW2"/>
    <property type="match status" value="1"/>
</dbReference>
<dbReference type="AlphaFoldDB" id="A0A6J1C8I0"/>
<evidence type="ECO:0000313" key="2">
    <source>
        <dbReference type="Proteomes" id="UP000504603"/>
    </source>
</evidence>
<dbReference type="GeneID" id="111008399"/>
<dbReference type="PANTHER" id="PTHR38926:SF80">
    <property type="entry name" value="F-BOX DOMAIN, LEUCINE-RICH REPEAT DOMAIN SUPERFAMILY"/>
    <property type="match status" value="1"/>
</dbReference>
<dbReference type="OrthoDB" id="550575at2759"/>
<dbReference type="RefSeq" id="XP_022136784.1">
    <property type="nucleotide sequence ID" value="XM_022281092.1"/>
</dbReference>
<organism evidence="2 6">
    <name type="scientific">Momordica charantia</name>
    <name type="common">Bitter gourd</name>
    <name type="synonym">Balsam pear</name>
    <dbReference type="NCBI Taxonomy" id="3673"/>
    <lineage>
        <taxon>Eukaryota</taxon>
        <taxon>Viridiplantae</taxon>
        <taxon>Streptophyta</taxon>
        <taxon>Embryophyta</taxon>
        <taxon>Tracheophyta</taxon>
        <taxon>Spermatophyta</taxon>
        <taxon>Magnoliopsida</taxon>
        <taxon>eudicotyledons</taxon>
        <taxon>Gunneridae</taxon>
        <taxon>Pentapetalae</taxon>
        <taxon>rosids</taxon>
        <taxon>fabids</taxon>
        <taxon>Cucurbitales</taxon>
        <taxon>Cucurbitaceae</taxon>
        <taxon>Momordiceae</taxon>
        <taxon>Momordica</taxon>
    </lineage>
</organism>
<accession>A0A6J1C8I0</accession>
<gene>
    <name evidence="3 4 5 6 7 8 9" type="primary">LOC111008399</name>
</gene>
<dbReference type="Pfam" id="PF00646">
    <property type="entry name" value="F-box"/>
    <property type="match status" value="1"/>
</dbReference>
<dbReference type="InterPro" id="IPR032675">
    <property type="entry name" value="LRR_dom_sf"/>
</dbReference>
<evidence type="ECO:0000313" key="6">
    <source>
        <dbReference type="RefSeq" id="XP_022136783.1"/>
    </source>
</evidence>
<dbReference type="Gene3D" id="1.20.1280.50">
    <property type="match status" value="1"/>
</dbReference>
<name>A0A6J1C8I0_MOMCH</name>
<dbReference type="RefSeq" id="XP_022136782.1">
    <property type="nucleotide sequence ID" value="XM_022281090.1"/>
</dbReference>
<dbReference type="RefSeq" id="XP_022136779.1">
    <property type="nucleotide sequence ID" value="XM_022281087.1"/>
</dbReference>
<dbReference type="RefSeq" id="XP_022136786.1">
    <property type="nucleotide sequence ID" value="XM_022281094.1"/>
</dbReference>
<dbReference type="RefSeq" id="XP_022136783.1">
    <property type="nucleotide sequence ID" value="XM_022281091.1"/>
</dbReference>
<dbReference type="KEGG" id="mcha:111008399"/>
<dbReference type="InterPro" id="IPR001810">
    <property type="entry name" value="F-box_dom"/>
</dbReference>
<evidence type="ECO:0000313" key="8">
    <source>
        <dbReference type="RefSeq" id="XP_022136785.1"/>
    </source>
</evidence>
<evidence type="ECO:0000313" key="4">
    <source>
        <dbReference type="RefSeq" id="XP_022136781.1"/>
    </source>
</evidence>
<keyword evidence="2" id="KW-1185">Reference proteome</keyword>
<dbReference type="Proteomes" id="UP000504603">
    <property type="component" value="Unplaced"/>
</dbReference>
<evidence type="ECO:0000259" key="1">
    <source>
        <dbReference type="Pfam" id="PF00646"/>
    </source>
</evidence>
<dbReference type="SUPFAM" id="SSF52047">
    <property type="entry name" value="RNI-like"/>
    <property type="match status" value="1"/>
</dbReference>
<evidence type="ECO:0000313" key="3">
    <source>
        <dbReference type="RefSeq" id="XP_022136779.1"/>
    </source>
</evidence>
<proteinExistence type="predicted"/>
<dbReference type="RefSeq" id="XP_022136785.1">
    <property type="nucleotide sequence ID" value="XM_022281093.1"/>
</dbReference>
<sequence length="317" mass="36034">MENSEIRRWDELLPDALGLIFRNLSLQEILVDIPRVCKSWRKTVLGPYCWQEIDIMDWSLLRDPDTVNRMLQMLITRNSGSLHKLCVSGLPNDSSLSLIAEHGKDLHNLRLPRSEITNSIVEQVADRFSAVTFLDLSFCKTIGAPALEAFGKHCPNLTGLKRVMCPFEAIDKSSQDDEALAVASTMHKLKHLEIAYLLINTESVLKILENCPELEYLDVLGCWNVVLDEKFKKFSRVKLVGPLEEYSETNGWDACSNYSSSSGYIWDFVAGDLDDQFEMLEFFGDDYRSADADDVGFYYDYDYGVEHGYPDWLGGSP</sequence>
<evidence type="ECO:0000313" key="7">
    <source>
        <dbReference type="RefSeq" id="XP_022136784.1"/>
    </source>
</evidence>
<reference evidence="3 4" key="1">
    <citation type="submission" date="2025-04" db="UniProtKB">
        <authorList>
            <consortium name="RefSeq"/>
        </authorList>
    </citation>
    <scope>IDENTIFICATION</scope>
    <source>
        <strain evidence="3 4">OHB3-1</strain>
    </source>
</reference>
<evidence type="ECO:0000313" key="5">
    <source>
        <dbReference type="RefSeq" id="XP_022136782.1"/>
    </source>
</evidence>
<protein>
    <submittedName>
        <fullName evidence="3 4">F-box protein FBW2-like</fullName>
    </submittedName>
</protein>
<evidence type="ECO:0000313" key="9">
    <source>
        <dbReference type="RefSeq" id="XP_022136786.1"/>
    </source>
</evidence>
<feature type="domain" description="F-box" evidence="1">
    <location>
        <begin position="11"/>
        <end position="51"/>
    </location>
</feature>